<evidence type="ECO:0000313" key="6">
    <source>
        <dbReference type="EMBL" id="SOE17089.1"/>
    </source>
</evidence>
<evidence type="ECO:0000259" key="4">
    <source>
        <dbReference type="Pfam" id="PF00669"/>
    </source>
</evidence>
<keyword evidence="6" id="KW-0966">Cell projection</keyword>
<gene>
    <name evidence="6" type="ORF">SAMN05877838_1976</name>
</gene>
<dbReference type="EMBL" id="OCPC01000002">
    <property type="protein sequence ID" value="SOE17089.1"/>
    <property type="molecule type" value="Genomic_DNA"/>
</dbReference>
<comment type="subcellular location">
    <subcellularLocation>
        <location evidence="3">Secreted</location>
    </subcellularLocation>
    <subcellularLocation>
        <location evidence="3">Bacterial flagellum</location>
    </subcellularLocation>
</comment>
<dbReference type="Gene3D" id="1.20.1330.10">
    <property type="entry name" value="f41 fragment of flagellin, N-terminal domain"/>
    <property type="match status" value="1"/>
</dbReference>
<dbReference type="PANTHER" id="PTHR42792">
    <property type="entry name" value="FLAGELLIN"/>
    <property type="match status" value="1"/>
</dbReference>
<dbReference type="InterPro" id="IPR046358">
    <property type="entry name" value="Flagellin_C"/>
</dbReference>
<dbReference type="InterPro" id="IPR001029">
    <property type="entry name" value="Flagellin_N"/>
</dbReference>
<dbReference type="Proteomes" id="UP000219465">
    <property type="component" value="Unassembled WGS sequence"/>
</dbReference>
<accession>A0A286ICJ8</accession>
<dbReference type="GO" id="GO:0009288">
    <property type="term" value="C:bacterial-type flagellum"/>
    <property type="evidence" value="ECO:0007669"/>
    <property type="project" value="UniProtKB-SubCell"/>
</dbReference>
<proteinExistence type="inferred from homology"/>
<keyword evidence="2 3" id="KW-0975">Bacterial flagellum</keyword>
<dbReference type="SUPFAM" id="SSF64518">
    <property type="entry name" value="Phase 1 flagellin"/>
    <property type="match status" value="1"/>
</dbReference>
<protein>
    <recommendedName>
        <fullName evidence="3">Flagellin</fullName>
    </recommendedName>
</protein>
<sequence>MQMSQGRVATGFRVDTAADNSAYWPIATTMRSDNKALSAAEDALALSAAKGDVAYNGMEASVDILDEIKARFVTAREPGVDRDKVQKEFTEFKQQLVSIAQSATFSGENWLYLSTPYDAANNASDKELVGGVSRGKDGLISVQTIKLDFRDETQVAEPSDTWAMFNFMTGHIGDLGIATSPNFAWDAGFATGWVLFKSPSPTVAGYPTVTEIQLDASTTDAQLDEMIVVIDAMLQYAIEKASTYGTVKWRIDMQSNFVQDLSHSIDSGVGRLVDADISEESTRLKALQTQQQLGIQSLSMANSNAQTLLTLLN</sequence>
<dbReference type="Pfam" id="PF00669">
    <property type="entry name" value="Flagellin_N"/>
    <property type="match status" value="1"/>
</dbReference>
<dbReference type="PANTHER" id="PTHR42792:SF2">
    <property type="entry name" value="FLAGELLIN"/>
    <property type="match status" value="1"/>
</dbReference>
<evidence type="ECO:0000256" key="1">
    <source>
        <dbReference type="ARBA" id="ARBA00005709"/>
    </source>
</evidence>
<dbReference type="GO" id="GO:0005576">
    <property type="term" value="C:extracellular region"/>
    <property type="evidence" value="ECO:0007669"/>
    <property type="project" value="UniProtKB-SubCell"/>
</dbReference>
<organism evidence="6 7">
    <name type="scientific">Hoeflea halophila</name>
    <dbReference type="NCBI Taxonomy" id="714899"/>
    <lineage>
        <taxon>Bacteria</taxon>
        <taxon>Pseudomonadati</taxon>
        <taxon>Pseudomonadota</taxon>
        <taxon>Alphaproteobacteria</taxon>
        <taxon>Hyphomicrobiales</taxon>
        <taxon>Rhizobiaceae</taxon>
        <taxon>Hoeflea</taxon>
    </lineage>
</organism>
<feature type="domain" description="Flagellin C-terminal" evidence="5">
    <location>
        <begin position="230"/>
        <end position="312"/>
    </location>
</feature>
<comment type="function">
    <text evidence="3">Flagellin is the subunit protein which polymerizes to form the filaments of bacterial flagella.</text>
</comment>
<evidence type="ECO:0000256" key="2">
    <source>
        <dbReference type="ARBA" id="ARBA00023143"/>
    </source>
</evidence>
<name>A0A286ICJ8_9HYPH</name>
<dbReference type="AlphaFoldDB" id="A0A286ICJ8"/>
<reference evidence="7" key="1">
    <citation type="submission" date="2017-08" db="EMBL/GenBank/DDBJ databases">
        <authorList>
            <person name="Varghese N."/>
            <person name="Submissions S."/>
        </authorList>
    </citation>
    <scope>NUCLEOTIDE SEQUENCE [LARGE SCALE GENOMIC DNA]</scope>
    <source>
        <strain evidence="7">KCTC 23107</strain>
    </source>
</reference>
<evidence type="ECO:0000259" key="5">
    <source>
        <dbReference type="Pfam" id="PF00700"/>
    </source>
</evidence>
<keyword evidence="6" id="KW-0282">Flagellum</keyword>
<dbReference type="Pfam" id="PF00700">
    <property type="entry name" value="Flagellin_C"/>
    <property type="match status" value="1"/>
</dbReference>
<keyword evidence="7" id="KW-1185">Reference proteome</keyword>
<dbReference type="GO" id="GO:0005198">
    <property type="term" value="F:structural molecule activity"/>
    <property type="evidence" value="ECO:0007669"/>
    <property type="project" value="UniProtKB-UniRule"/>
</dbReference>
<dbReference type="OrthoDB" id="8328560at2"/>
<comment type="similarity">
    <text evidence="1 3">Belongs to the bacterial flagellin family.</text>
</comment>
<dbReference type="InterPro" id="IPR001492">
    <property type="entry name" value="Flagellin"/>
</dbReference>
<evidence type="ECO:0000313" key="7">
    <source>
        <dbReference type="Proteomes" id="UP000219465"/>
    </source>
</evidence>
<feature type="domain" description="Flagellin N-terminal" evidence="4">
    <location>
        <begin position="1"/>
        <end position="111"/>
    </location>
</feature>
<evidence type="ECO:0000256" key="3">
    <source>
        <dbReference type="RuleBase" id="RU362073"/>
    </source>
</evidence>
<keyword evidence="3" id="KW-0964">Secreted</keyword>
<keyword evidence="6" id="KW-0969">Cilium</keyword>